<dbReference type="PROSITE" id="PS01332">
    <property type="entry name" value="HTH_RRF2_1"/>
    <property type="match status" value="1"/>
</dbReference>
<proteinExistence type="predicted"/>
<comment type="caution">
    <text evidence="2">The sequence shown here is derived from an EMBL/GenBank/DDBJ whole genome shotgun (WGS) entry which is preliminary data.</text>
</comment>
<dbReference type="PROSITE" id="PS51197">
    <property type="entry name" value="HTH_RRF2_2"/>
    <property type="match status" value="1"/>
</dbReference>
<gene>
    <name evidence="2" type="ORF">STA1M1_29850</name>
</gene>
<reference evidence="2" key="1">
    <citation type="journal article" date="2023" name="Int. J. Syst. Evol. Microbiol.">
        <title>Sinisalibacter aestuarii sp. nov., isolated from estuarine sediment of the Arakawa River.</title>
        <authorList>
            <person name="Arafat S.T."/>
            <person name="Hirano S."/>
            <person name="Sato A."/>
            <person name="Takeuchi K."/>
            <person name="Yasuda T."/>
            <person name="Terahara T."/>
            <person name="Hamada M."/>
            <person name="Kobayashi T."/>
        </authorList>
    </citation>
    <scope>NUCLEOTIDE SEQUENCE</scope>
    <source>
        <strain evidence="2">B-399</strain>
    </source>
</reference>
<sequence>MRLTSFTDYGLRALMQLAAEPARLFTTDEIAGAFGISRNHLKKIVQELSAAGIVVTQRGANGGFRLARPPDQIGLGEIVRVLEARSALVECFRADGGACVLNGACGLKTRLNAAREAFLRDLDRSTLADCALPPARVGQDLAAP</sequence>
<dbReference type="InterPro" id="IPR036388">
    <property type="entry name" value="WH-like_DNA-bd_sf"/>
</dbReference>
<name>A0ABQ5LVX6_9RHOB</name>
<dbReference type="Gene3D" id="1.10.10.10">
    <property type="entry name" value="Winged helix-like DNA-binding domain superfamily/Winged helix DNA-binding domain"/>
    <property type="match status" value="1"/>
</dbReference>
<dbReference type="PANTHER" id="PTHR33221">
    <property type="entry name" value="WINGED HELIX-TURN-HELIX TRANSCRIPTIONAL REGULATOR, RRF2 FAMILY"/>
    <property type="match status" value="1"/>
</dbReference>
<evidence type="ECO:0000313" key="2">
    <source>
        <dbReference type="EMBL" id="GKY89116.1"/>
    </source>
</evidence>
<evidence type="ECO:0000313" key="3">
    <source>
        <dbReference type="Proteomes" id="UP001144205"/>
    </source>
</evidence>
<keyword evidence="3" id="KW-1185">Reference proteome</keyword>
<dbReference type="Pfam" id="PF02082">
    <property type="entry name" value="Rrf2"/>
    <property type="match status" value="1"/>
</dbReference>
<dbReference type="SUPFAM" id="SSF46785">
    <property type="entry name" value="Winged helix' DNA-binding domain"/>
    <property type="match status" value="1"/>
</dbReference>
<dbReference type="Proteomes" id="UP001144205">
    <property type="component" value="Unassembled WGS sequence"/>
</dbReference>
<accession>A0ABQ5LVX6</accession>
<organism evidence="2 3">
    <name type="scientific">Sinisalibacter aestuarii</name>
    <dbReference type="NCBI Taxonomy" id="2949426"/>
    <lineage>
        <taxon>Bacteria</taxon>
        <taxon>Pseudomonadati</taxon>
        <taxon>Pseudomonadota</taxon>
        <taxon>Alphaproteobacteria</taxon>
        <taxon>Rhodobacterales</taxon>
        <taxon>Roseobacteraceae</taxon>
        <taxon>Sinisalibacter</taxon>
    </lineage>
</organism>
<keyword evidence="1" id="KW-0238">DNA-binding</keyword>
<dbReference type="EMBL" id="BROH01000010">
    <property type="protein sequence ID" value="GKY89116.1"/>
    <property type="molecule type" value="Genomic_DNA"/>
</dbReference>
<protein>
    <submittedName>
        <fullName evidence="2">Rrf2 family transcriptional regulator</fullName>
    </submittedName>
</protein>
<dbReference type="InterPro" id="IPR036390">
    <property type="entry name" value="WH_DNA-bd_sf"/>
</dbReference>
<dbReference type="InterPro" id="IPR030489">
    <property type="entry name" value="TR_Rrf2-type_CS"/>
</dbReference>
<dbReference type="RefSeq" id="WP_281843156.1">
    <property type="nucleotide sequence ID" value="NZ_BROH01000010.1"/>
</dbReference>
<evidence type="ECO:0000256" key="1">
    <source>
        <dbReference type="ARBA" id="ARBA00023125"/>
    </source>
</evidence>
<dbReference type="PANTHER" id="PTHR33221:SF4">
    <property type="entry name" value="HTH-TYPE TRANSCRIPTIONAL REPRESSOR NSRR"/>
    <property type="match status" value="1"/>
</dbReference>
<dbReference type="NCBIfam" id="TIGR00738">
    <property type="entry name" value="rrf2_super"/>
    <property type="match status" value="1"/>
</dbReference>
<dbReference type="InterPro" id="IPR000944">
    <property type="entry name" value="Tscrpt_reg_Rrf2"/>
</dbReference>